<evidence type="ECO:0000259" key="7">
    <source>
        <dbReference type="PROSITE" id="PS51755"/>
    </source>
</evidence>
<dbReference type="PROSITE" id="PS50005">
    <property type="entry name" value="TPR"/>
    <property type="match status" value="1"/>
</dbReference>
<dbReference type="AlphaFoldDB" id="A0A7D5YE81"/>
<gene>
    <name evidence="8" type="ORF">HZU44_21125</name>
</gene>
<reference evidence="8" key="1">
    <citation type="submission" date="2020-08" db="EMBL/GenBank/DDBJ databases">
        <title>A bifunctional nitrone conjugated secondary metabolite targeting the ribosome.</title>
        <authorList>
            <person name="Limbrick E.M."/>
            <person name="Graf M."/>
            <person name="Derewacz D.K."/>
            <person name="Nguyen F."/>
            <person name="Spraggins J.M."/>
            <person name="Wieland M."/>
            <person name="Ynigez-Gutierrez A.E."/>
            <person name="Reisman B.J."/>
            <person name="Zinshteyn B."/>
            <person name="McCulloch K."/>
            <person name="Iverson T.M."/>
            <person name="Green R."/>
            <person name="Wilson D.N."/>
            <person name="Bachmann B.O."/>
        </authorList>
    </citation>
    <scope>NUCLEOTIDE SEQUENCE</scope>
    <source>
        <strain evidence="8">Africana</strain>
    </source>
</reference>
<keyword evidence="2" id="KW-0805">Transcription regulation</keyword>
<dbReference type="Pfam" id="PF13191">
    <property type="entry name" value="AAA_16"/>
    <property type="match status" value="1"/>
</dbReference>
<evidence type="ECO:0000256" key="6">
    <source>
        <dbReference type="PROSITE-ProRule" id="PRU01091"/>
    </source>
</evidence>
<dbReference type="EMBL" id="CP058905">
    <property type="protein sequence ID" value="QLJ97316.1"/>
    <property type="molecule type" value="Genomic_DNA"/>
</dbReference>
<dbReference type="InterPro" id="IPR041664">
    <property type="entry name" value="AAA_16"/>
</dbReference>
<evidence type="ECO:0000256" key="4">
    <source>
        <dbReference type="ARBA" id="ARBA00023163"/>
    </source>
</evidence>
<protein>
    <submittedName>
        <fullName evidence="8">Tetratricopeptide repeat protein</fullName>
    </submittedName>
</protein>
<dbReference type="PANTHER" id="PTHR35807">
    <property type="entry name" value="TRANSCRIPTIONAL REGULATOR REDD-RELATED"/>
    <property type="match status" value="1"/>
</dbReference>
<evidence type="ECO:0000256" key="3">
    <source>
        <dbReference type="ARBA" id="ARBA00023125"/>
    </source>
</evidence>
<keyword evidence="4" id="KW-0804">Transcription</keyword>
<dbReference type="InterPro" id="IPR005158">
    <property type="entry name" value="BTAD"/>
</dbReference>
<dbReference type="InterPro" id="IPR001867">
    <property type="entry name" value="OmpR/PhoB-type_DNA-bd"/>
</dbReference>
<feature type="repeat" description="TPR" evidence="5">
    <location>
        <begin position="876"/>
        <end position="909"/>
    </location>
</feature>
<dbReference type="InterPro" id="IPR019734">
    <property type="entry name" value="TPR_rpt"/>
</dbReference>
<dbReference type="CDD" id="cd15831">
    <property type="entry name" value="BTAD"/>
    <property type="match status" value="1"/>
</dbReference>
<name>A0A7D5YE81_9ACTN</name>
<keyword evidence="5" id="KW-0802">TPR repeat</keyword>
<dbReference type="Pfam" id="PF03704">
    <property type="entry name" value="BTAD"/>
    <property type="match status" value="1"/>
</dbReference>
<dbReference type="SUPFAM" id="SSF52540">
    <property type="entry name" value="P-loop containing nucleoside triphosphate hydrolases"/>
    <property type="match status" value="1"/>
</dbReference>
<feature type="domain" description="OmpR/PhoB-type" evidence="7">
    <location>
        <begin position="1"/>
        <end position="119"/>
    </location>
</feature>
<dbReference type="Pfam" id="PF13424">
    <property type="entry name" value="TPR_12"/>
    <property type="match status" value="2"/>
</dbReference>
<dbReference type="SMART" id="SM01043">
    <property type="entry name" value="BTAD"/>
    <property type="match status" value="1"/>
</dbReference>
<dbReference type="GO" id="GO:0006355">
    <property type="term" value="P:regulation of DNA-templated transcription"/>
    <property type="evidence" value="ECO:0007669"/>
    <property type="project" value="InterPro"/>
</dbReference>
<dbReference type="Gene3D" id="1.25.40.10">
    <property type="entry name" value="Tetratricopeptide repeat domain"/>
    <property type="match status" value="3"/>
</dbReference>
<dbReference type="Pfam" id="PF00486">
    <property type="entry name" value="Trans_reg_C"/>
    <property type="match status" value="1"/>
</dbReference>
<dbReference type="InterPro" id="IPR016032">
    <property type="entry name" value="Sig_transdc_resp-reg_C-effctor"/>
</dbReference>
<dbReference type="InterPro" id="IPR051677">
    <property type="entry name" value="AfsR-DnrI-RedD_regulator"/>
</dbReference>
<comment type="similarity">
    <text evidence="1">Belongs to the AfsR/DnrI/RedD regulatory family.</text>
</comment>
<evidence type="ECO:0000256" key="2">
    <source>
        <dbReference type="ARBA" id="ARBA00023015"/>
    </source>
</evidence>
<dbReference type="PROSITE" id="PS51755">
    <property type="entry name" value="OMPR_PHOB"/>
    <property type="match status" value="1"/>
</dbReference>
<dbReference type="Pfam" id="PF13374">
    <property type="entry name" value="TPR_10"/>
    <property type="match status" value="1"/>
</dbReference>
<dbReference type="SUPFAM" id="SSF48452">
    <property type="entry name" value="TPR-like"/>
    <property type="match status" value="2"/>
</dbReference>
<dbReference type="Gene3D" id="1.10.10.10">
    <property type="entry name" value="Winged helix-like DNA-binding domain superfamily/Winged helix DNA-binding domain"/>
    <property type="match status" value="1"/>
</dbReference>
<feature type="DNA-binding region" description="OmpR/PhoB-type" evidence="6">
    <location>
        <begin position="1"/>
        <end position="119"/>
    </location>
</feature>
<dbReference type="SMART" id="SM00028">
    <property type="entry name" value="TPR"/>
    <property type="match status" value="5"/>
</dbReference>
<evidence type="ECO:0000256" key="5">
    <source>
        <dbReference type="PROSITE-ProRule" id="PRU00339"/>
    </source>
</evidence>
<accession>A0A7D5YE81</accession>
<proteinExistence type="inferred from homology"/>
<dbReference type="PRINTS" id="PR00364">
    <property type="entry name" value="DISEASERSIST"/>
</dbReference>
<dbReference type="InterPro" id="IPR036388">
    <property type="entry name" value="WH-like_DNA-bd_sf"/>
</dbReference>
<organism evidence="8">
    <name type="scientific">Micromonospora carbonacea</name>
    <dbReference type="NCBI Taxonomy" id="47853"/>
    <lineage>
        <taxon>Bacteria</taxon>
        <taxon>Bacillati</taxon>
        <taxon>Actinomycetota</taxon>
        <taxon>Actinomycetes</taxon>
        <taxon>Micromonosporales</taxon>
        <taxon>Micromonosporaceae</taxon>
        <taxon>Micromonospora</taxon>
    </lineage>
</organism>
<dbReference type="GO" id="GO:0003677">
    <property type="term" value="F:DNA binding"/>
    <property type="evidence" value="ECO:0007669"/>
    <property type="project" value="UniProtKB-UniRule"/>
</dbReference>
<dbReference type="Gene3D" id="3.40.50.300">
    <property type="entry name" value="P-loop containing nucleotide triphosphate hydrolases"/>
    <property type="match status" value="1"/>
</dbReference>
<evidence type="ECO:0000313" key="8">
    <source>
        <dbReference type="EMBL" id="QLJ97316.1"/>
    </source>
</evidence>
<sequence>MEFRVLGSVEAYSAGVPLDLGARRQQRLVLAVLLLEPNRVVPVDRLVDLVWGAAPPASARGTVQALVSRLRAALRAADGPIAAGAVDGPIATGAVDDADPPPAVRAEILHRGAGYLLRVDPLSVDVHRFTDLLARARAADDERSVELFDRALALWRGDPLADVAPPQTRDRLCGGLREARWTAVEDRLEALVRLGRSREALDELTELVAEHPLRQRLVGQLMLVLHRQGRTNEALGAYGDLRARLVAEFGLDPAGELRELQAAILRGDPALEAPPAGAARPAPPVAEAPALVAHPPADQPPVRPAELPHSPDGFVGRQAELAALDAQLDAGRRSGRPRIVVVDGMGGIGKTALALHWGHLRRDAFADGQLYLDLRGFSPSDTPMTPAEALPRLLLSLGVPPSAVPPSADSQAARLRSLTDGRRMLIVLDNAYDAAQVRPLLPGNTAGLVVVTSRRRLLGLVVREQAVPLGLAPLSPAESTDLVAGCLHESRPAEREALADYCAHVPLAIRIVAARALELPDRPLGDLVDELRQGRRLDAFAGPDGPDTNLRTVFSWSYRSLSAPAAGLFWRLALHPGQGVGAPAVAALAGVDLPRARELAGELTRASLLHRTGPDRYQFHDLVGAYATELAGAPEHAEERRLALRRVLDWYLHTVDAAERVLQPHRPRFDPTPPSLVEPLRFDSYADALSWCEAERSSLVPVVRAAAANGLPGHAWQIALAASAYWYIVKRREDWVAASEVGLAATRSLGDRRAEGALLTRLATALCESRRYPEAIELYQESLRAHEASGYRDWRPTTLNSLAVAHAEAGRPDHALATFALARDEHRLQGNRWGEGVALQNMAQCHALLGEPEKAIARHEEALVAVRDTGDRYAEAICIANLGEAHAELGDHERAIRRFREAVQLHVSTGNAHGRARTLLELGRSLAGLGDPAAARSCWREALAVFEELGDPEADEIRALLREPAASAFV</sequence>
<evidence type="ECO:0000256" key="1">
    <source>
        <dbReference type="ARBA" id="ARBA00005820"/>
    </source>
</evidence>
<dbReference type="PANTHER" id="PTHR35807:SF1">
    <property type="entry name" value="TRANSCRIPTIONAL REGULATOR REDD"/>
    <property type="match status" value="1"/>
</dbReference>
<dbReference type="SMART" id="SM00862">
    <property type="entry name" value="Trans_reg_C"/>
    <property type="match status" value="1"/>
</dbReference>
<dbReference type="SUPFAM" id="SSF46894">
    <property type="entry name" value="C-terminal effector domain of the bipartite response regulators"/>
    <property type="match status" value="1"/>
</dbReference>
<dbReference type="InterPro" id="IPR011990">
    <property type="entry name" value="TPR-like_helical_dom_sf"/>
</dbReference>
<keyword evidence="3 6" id="KW-0238">DNA-binding</keyword>
<dbReference type="InterPro" id="IPR027417">
    <property type="entry name" value="P-loop_NTPase"/>
</dbReference>
<dbReference type="GO" id="GO:0000160">
    <property type="term" value="P:phosphorelay signal transduction system"/>
    <property type="evidence" value="ECO:0007669"/>
    <property type="project" value="InterPro"/>
</dbReference>